<accession>A0ABT7A879</accession>
<gene>
    <name evidence="3" type="ORF">NMN56_037480</name>
</gene>
<sequence length="339" mass="37349">MHITDVTDGGRPDASVVGDDGGGGADDGAAEQAWEGTVASPAVPRMVLGTRLRRLREAQYISRQEAAETIRVTLGRMEEMEQGRTGFAQRDVADLLRIYGVTDENERAMMAALAQQANTPGWWQSYQGIVPAWLHTYIGLEQAASVIRTYEVQFVPGLLQTREYARAVIELAHGDAPETELRRRVSLRMRRQQILFGPRAPHLWAVVDEAALRRPVGGRATMRAQLRHLEAMSELPHVTVQVMPFSEGGHAAAGGPVTLLRLPESELPDVVYLEQLNSATYFEDAPDIESYRRVTDRLVTSATPPAESTELLRRIGEELGGEPVSERGAKPEGRPARGR</sequence>
<feature type="compositionally biased region" description="Basic and acidic residues" evidence="1">
    <location>
        <begin position="324"/>
        <end position="339"/>
    </location>
</feature>
<comment type="caution">
    <text evidence="3">The sequence shown here is derived from an EMBL/GenBank/DDBJ whole genome shotgun (WGS) entry which is preliminary data.</text>
</comment>
<keyword evidence="4" id="KW-1185">Reference proteome</keyword>
<dbReference type="InterPro" id="IPR001387">
    <property type="entry name" value="Cro/C1-type_HTH"/>
</dbReference>
<dbReference type="PROSITE" id="PS50943">
    <property type="entry name" value="HTH_CROC1"/>
    <property type="match status" value="1"/>
</dbReference>
<evidence type="ECO:0000256" key="1">
    <source>
        <dbReference type="SAM" id="MobiDB-lite"/>
    </source>
</evidence>
<reference evidence="3 4" key="1">
    <citation type="submission" date="2023-05" db="EMBL/GenBank/DDBJ databases">
        <title>Streptantibioticus silvisoli sp. nov., acidotolerant actinomycetes 1 from pine litter.</title>
        <authorList>
            <person name="Swiecimska M."/>
            <person name="Golinska P."/>
            <person name="Sangal V."/>
            <person name="Wachnowicz B."/>
            <person name="Goodfellow M."/>
        </authorList>
    </citation>
    <scope>NUCLEOTIDE SEQUENCE [LARGE SCALE GENOMIC DNA]</scope>
    <source>
        <strain evidence="3 4">DSM 42109</strain>
    </source>
</reference>
<dbReference type="Pfam" id="PF13560">
    <property type="entry name" value="HTH_31"/>
    <property type="match status" value="1"/>
</dbReference>
<feature type="domain" description="HTH cro/C1-type" evidence="2">
    <location>
        <begin position="52"/>
        <end position="105"/>
    </location>
</feature>
<dbReference type="SMART" id="SM00530">
    <property type="entry name" value="HTH_XRE"/>
    <property type="match status" value="1"/>
</dbReference>
<feature type="region of interest" description="Disordered" evidence="1">
    <location>
        <begin position="1"/>
        <end position="29"/>
    </location>
</feature>
<dbReference type="Gene3D" id="1.10.260.40">
    <property type="entry name" value="lambda repressor-like DNA-binding domains"/>
    <property type="match status" value="1"/>
</dbReference>
<evidence type="ECO:0000259" key="2">
    <source>
        <dbReference type="PROSITE" id="PS50943"/>
    </source>
</evidence>
<proteinExistence type="predicted"/>
<dbReference type="Pfam" id="PF19054">
    <property type="entry name" value="DUF5753"/>
    <property type="match status" value="1"/>
</dbReference>
<dbReference type="SUPFAM" id="SSF47413">
    <property type="entry name" value="lambda repressor-like DNA-binding domains"/>
    <property type="match status" value="1"/>
</dbReference>
<organism evidence="3 4">
    <name type="scientific">Streptomyces iconiensis</name>
    <dbReference type="NCBI Taxonomy" id="1384038"/>
    <lineage>
        <taxon>Bacteria</taxon>
        <taxon>Bacillati</taxon>
        <taxon>Actinomycetota</taxon>
        <taxon>Actinomycetes</taxon>
        <taxon>Kitasatosporales</taxon>
        <taxon>Streptomycetaceae</taxon>
        <taxon>Streptomyces</taxon>
    </lineage>
</organism>
<dbReference type="Proteomes" id="UP001214441">
    <property type="component" value="Unassembled WGS sequence"/>
</dbReference>
<name>A0ABT7A879_9ACTN</name>
<evidence type="ECO:0000313" key="3">
    <source>
        <dbReference type="EMBL" id="MDJ1137551.1"/>
    </source>
</evidence>
<dbReference type="EMBL" id="JANCPR020000060">
    <property type="protein sequence ID" value="MDJ1137551.1"/>
    <property type="molecule type" value="Genomic_DNA"/>
</dbReference>
<feature type="region of interest" description="Disordered" evidence="1">
    <location>
        <begin position="301"/>
        <end position="339"/>
    </location>
</feature>
<dbReference type="InterPro" id="IPR010982">
    <property type="entry name" value="Lambda_DNA-bd_dom_sf"/>
</dbReference>
<dbReference type="CDD" id="cd00093">
    <property type="entry name" value="HTH_XRE"/>
    <property type="match status" value="1"/>
</dbReference>
<protein>
    <submittedName>
        <fullName evidence="3">Helix-turn-helix transcriptional regulator</fullName>
    </submittedName>
</protein>
<evidence type="ECO:0000313" key="4">
    <source>
        <dbReference type="Proteomes" id="UP001214441"/>
    </source>
</evidence>
<dbReference type="InterPro" id="IPR043917">
    <property type="entry name" value="DUF5753"/>
</dbReference>
<dbReference type="RefSeq" id="WP_274045115.1">
    <property type="nucleotide sequence ID" value="NZ_JANCPR020000060.1"/>
</dbReference>